<dbReference type="EMBL" id="CP003191">
    <property type="protein sequence ID" value="AEW22338.1"/>
    <property type="molecule type" value="Genomic_DNA"/>
</dbReference>
<accession>G8UQJ4</accession>
<evidence type="ECO:0000313" key="2">
    <source>
        <dbReference type="Proteomes" id="UP000005436"/>
    </source>
</evidence>
<name>G8UQJ4_TANFA</name>
<proteinExistence type="predicted"/>
<reference evidence="2" key="1">
    <citation type="submission" date="2011-12" db="EMBL/GenBank/DDBJ databases">
        <title>Complete sequence of Tannerella forsythia ATCC 43037.</title>
        <authorList>
            <person name="Dewhirst F."/>
            <person name="Tanner A."/>
            <person name="Izard J."/>
            <person name="Brinkac L."/>
            <person name="Durkin A.S."/>
            <person name="Hostetler J."/>
            <person name="Shetty J."/>
            <person name="Torralba M."/>
            <person name="Gill S."/>
            <person name="Nelson K."/>
        </authorList>
    </citation>
    <scope>NUCLEOTIDE SEQUENCE [LARGE SCALE GENOMIC DNA]</scope>
    <source>
        <strain evidence="2">ATCC 43037 / JCM 10827 / CCUG 33226 / KCTC 5666 / FDC 338</strain>
    </source>
</reference>
<evidence type="ECO:0000313" key="1">
    <source>
        <dbReference type="EMBL" id="AEW22338.1"/>
    </source>
</evidence>
<dbReference type="KEGG" id="tfo:BFO_0058"/>
<dbReference type="Proteomes" id="UP000005436">
    <property type="component" value="Chromosome"/>
</dbReference>
<keyword evidence="2" id="KW-1185">Reference proteome</keyword>
<protein>
    <submittedName>
        <fullName evidence="1">Uncharacterized protein</fullName>
    </submittedName>
</protein>
<sequence length="50" mass="6084">MVKSLNAPLLSFFECITQMFFLQYFTVLNFEKIVHRFIDDDNEFKNYNIV</sequence>
<dbReference type="AlphaFoldDB" id="G8UQJ4"/>
<organism evidence="1 2">
    <name type="scientific">Tannerella forsythia (strain ATCC 43037 / JCM 10827 / CCUG 21028 A / KCTC 5666 / FDC 338)</name>
    <name type="common">Bacteroides forsythus</name>
    <dbReference type="NCBI Taxonomy" id="203275"/>
    <lineage>
        <taxon>Bacteria</taxon>
        <taxon>Pseudomonadati</taxon>
        <taxon>Bacteroidota</taxon>
        <taxon>Bacteroidia</taxon>
        <taxon>Bacteroidales</taxon>
        <taxon>Tannerellaceae</taxon>
        <taxon>Tannerella</taxon>
    </lineage>
</organism>
<gene>
    <name evidence="1" type="ordered locus">BFO_0058</name>
</gene>
<dbReference type="HOGENOM" id="CLU_3123636_0_0_10"/>